<evidence type="ECO:0000313" key="8">
    <source>
        <dbReference type="EMBL" id="CAG8564405.1"/>
    </source>
</evidence>
<name>A0A9N9BFX6_9GLOM</name>
<comment type="caution">
    <text evidence="8">The sequence shown here is derived from an EMBL/GenBank/DDBJ whole genome shotgun (WGS) entry which is preliminary data.</text>
</comment>
<evidence type="ECO:0000256" key="2">
    <source>
        <dbReference type="ARBA" id="ARBA00022723"/>
    </source>
</evidence>
<evidence type="ECO:0000256" key="4">
    <source>
        <dbReference type="ARBA" id="ARBA00022833"/>
    </source>
</evidence>
<evidence type="ECO:0000256" key="3">
    <source>
        <dbReference type="ARBA" id="ARBA00022771"/>
    </source>
</evidence>
<dbReference type="Pfam" id="PF04937">
    <property type="entry name" value="DUF659"/>
    <property type="match status" value="1"/>
</dbReference>
<dbReference type="InterPro" id="IPR012337">
    <property type="entry name" value="RNaseH-like_sf"/>
</dbReference>
<evidence type="ECO:0000313" key="9">
    <source>
        <dbReference type="Proteomes" id="UP000789405"/>
    </source>
</evidence>
<organism evidence="8 9">
    <name type="scientific">Dentiscutata erythropus</name>
    <dbReference type="NCBI Taxonomy" id="1348616"/>
    <lineage>
        <taxon>Eukaryota</taxon>
        <taxon>Fungi</taxon>
        <taxon>Fungi incertae sedis</taxon>
        <taxon>Mucoromycota</taxon>
        <taxon>Glomeromycotina</taxon>
        <taxon>Glomeromycetes</taxon>
        <taxon>Diversisporales</taxon>
        <taxon>Gigasporaceae</taxon>
        <taxon>Dentiscutata</taxon>
    </lineage>
</organism>
<evidence type="ECO:0000259" key="7">
    <source>
        <dbReference type="Pfam" id="PF04937"/>
    </source>
</evidence>
<evidence type="ECO:0000256" key="6">
    <source>
        <dbReference type="SAM" id="MobiDB-lite"/>
    </source>
</evidence>
<evidence type="ECO:0000256" key="1">
    <source>
        <dbReference type="ARBA" id="ARBA00004123"/>
    </source>
</evidence>
<dbReference type="InterPro" id="IPR052035">
    <property type="entry name" value="ZnF_BED_domain_contain"/>
</dbReference>
<keyword evidence="3" id="KW-0863">Zinc-finger</keyword>
<keyword evidence="9" id="KW-1185">Reference proteome</keyword>
<dbReference type="EMBL" id="CAJVPY010002548">
    <property type="protein sequence ID" value="CAG8564405.1"/>
    <property type="molecule type" value="Genomic_DNA"/>
</dbReference>
<protein>
    <submittedName>
        <fullName evidence="8">17250_t:CDS:1</fullName>
    </submittedName>
</protein>
<feature type="compositionally biased region" description="Polar residues" evidence="6">
    <location>
        <begin position="1"/>
        <end position="15"/>
    </location>
</feature>
<proteinExistence type="predicted"/>
<dbReference type="SUPFAM" id="SSF53098">
    <property type="entry name" value="Ribonuclease H-like"/>
    <property type="match status" value="2"/>
</dbReference>
<dbReference type="AlphaFoldDB" id="A0A9N9BFX6"/>
<feature type="domain" description="DUF659" evidence="7">
    <location>
        <begin position="154"/>
        <end position="304"/>
    </location>
</feature>
<reference evidence="8" key="1">
    <citation type="submission" date="2021-06" db="EMBL/GenBank/DDBJ databases">
        <authorList>
            <person name="Kallberg Y."/>
            <person name="Tangrot J."/>
            <person name="Rosling A."/>
        </authorList>
    </citation>
    <scope>NUCLEOTIDE SEQUENCE</scope>
    <source>
        <strain evidence="8">MA453B</strain>
    </source>
</reference>
<dbReference type="Proteomes" id="UP000789405">
    <property type="component" value="Unassembled WGS sequence"/>
</dbReference>
<gene>
    <name evidence="8" type="ORF">DERYTH_LOCUS5896</name>
</gene>
<dbReference type="GO" id="GO:0005634">
    <property type="term" value="C:nucleus"/>
    <property type="evidence" value="ECO:0007669"/>
    <property type="project" value="UniProtKB-SubCell"/>
</dbReference>
<dbReference type="PANTHER" id="PTHR46481">
    <property type="entry name" value="ZINC FINGER BED DOMAIN-CONTAINING PROTEIN 4"/>
    <property type="match status" value="1"/>
</dbReference>
<comment type="subcellular location">
    <subcellularLocation>
        <location evidence="1">Nucleus</location>
    </subcellularLocation>
</comment>
<evidence type="ECO:0000256" key="5">
    <source>
        <dbReference type="ARBA" id="ARBA00023242"/>
    </source>
</evidence>
<keyword evidence="4" id="KW-0862">Zinc</keyword>
<accession>A0A9N9BFX6</accession>
<feature type="region of interest" description="Disordered" evidence="6">
    <location>
        <begin position="1"/>
        <end position="26"/>
    </location>
</feature>
<dbReference type="OrthoDB" id="2447089at2759"/>
<keyword evidence="2" id="KW-0479">Metal-binding</keyword>
<dbReference type="InterPro" id="IPR007021">
    <property type="entry name" value="DUF659"/>
</dbReference>
<keyword evidence="5" id="KW-0539">Nucleus</keyword>
<dbReference type="GO" id="GO:0008270">
    <property type="term" value="F:zinc ion binding"/>
    <property type="evidence" value="ECO:0007669"/>
    <property type="project" value="UniProtKB-KW"/>
</dbReference>
<dbReference type="PANTHER" id="PTHR46481:SF10">
    <property type="entry name" value="ZINC FINGER BED DOMAIN-CONTAINING PROTEIN 39"/>
    <property type="match status" value="1"/>
</dbReference>
<sequence>MEYSTNNDDISTDGISTDPVPISETDSVRTNTTQLSFGKHKGARCKYCTVSWTRRRAQDMKAYLKMKCKGKDLQNEDKLMPPGTFTLKKRKSDNIMLSFEDYYNTKEAIDKNKEKMANKSLIKWIVYSGILFSAFDNLYFEDYTKMLNPGYSPPKRTTLATSILDIEAANITLKIEKELSKSRNLILCVDGWCSPMKHSIYAFVIMTDKKKQYVYSLRDFSKYSYIAKFNAEKIIEVLENVRPEKFVAIVSDAESAMTVAKRQVAAKYPHILPIRCIAHHIQLISSSICHLPHARNVLSNCQKIVSFFRNSYIASAALRKEIICSFMQQFGGGRISADLLKTQMNLYKNQKYSFKDKFIVSADTITNWWISRDFKRNEDHIKSLAEKVHSISPHNAAYEHVFSILGWYFEKRRTKLSIERLEIMAQMHSYLVENTKSELNYVNPNFPQEDFLSIFNKITSFIKDDTDLFGKEESISFSKELAKELMEELMEEDMESLSDEPDDLDQESSTNLNLENFINLQLKLDIDESLNVNKEIIHGDKNFDVNNLLY</sequence>